<evidence type="ECO:0000256" key="1">
    <source>
        <dbReference type="SAM" id="SignalP"/>
    </source>
</evidence>
<protein>
    <submittedName>
        <fullName evidence="2">Calcium-binding protein</fullName>
    </submittedName>
</protein>
<keyword evidence="3" id="KW-1185">Reference proteome</keyword>
<dbReference type="Proteomes" id="UP001305002">
    <property type="component" value="Chromosome"/>
</dbReference>
<evidence type="ECO:0000313" key="3">
    <source>
        <dbReference type="Proteomes" id="UP001305002"/>
    </source>
</evidence>
<reference evidence="2 3" key="2">
    <citation type="journal article" date="2024" name="Microb. Biotechnol.">
        <title>The involvement of multiple ABC transporters in daunorubicin efflux in Streptomyces coeruleorubidus.</title>
        <authorList>
            <person name="Dong J."/>
            <person name="Ning J."/>
            <person name="Tian Y."/>
            <person name="Li H."/>
            <person name="Chen H."/>
            <person name="Guan W."/>
        </authorList>
    </citation>
    <scope>NUCLEOTIDE SEQUENCE [LARGE SCALE GENOMIC DNA]</scope>
    <source>
        <strain evidence="2 3">CICC 11043</strain>
    </source>
</reference>
<gene>
    <name evidence="2" type="ORF">R5U08_16085</name>
</gene>
<dbReference type="EMBL" id="CP137524">
    <property type="protein sequence ID" value="WOT35556.1"/>
    <property type="molecule type" value="Genomic_DNA"/>
</dbReference>
<reference evidence="2 3" key="1">
    <citation type="journal article" date="2021" name="J. Microbiol. Biotechnol.">
        <title>An Efficient Markerless Deletion System Suitable for the Industrial Strains of Streptomyces.</title>
        <authorList>
            <person name="Dong J."/>
            <person name="Wei J."/>
            <person name="Li H."/>
            <person name="Zhao S."/>
            <person name="Guan W."/>
        </authorList>
    </citation>
    <scope>NUCLEOTIDE SEQUENCE [LARGE SCALE GENOMIC DNA]</scope>
    <source>
        <strain evidence="2 3">CICC 11043</strain>
    </source>
</reference>
<feature type="signal peptide" evidence="1">
    <location>
        <begin position="1"/>
        <end position="26"/>
    </location>
</feature>
<sequence>MRIRATVAAVTGALALSALAVPAAQADDQMPNLASLVPSTSKATPFAAAAPADETVGDTKITSVTVNGGKNIVVGTTVKKSFTVSVTATDPEGIHDAYPVLWHGTDVDNADGAIVPESLDQEFVGDCTNSSATTATCKVTLVADPAVDLYSNILAGTWKVWVGAIGNDGDYIIRDAYKTAKVQRASKLTVNASPEPVAKGKTITVTGKLSRANWEDHKYHGYTNQPVKLQFRKKGSDTYSTVKTITSNSTGELKTTVKAATDGYFRYSFAGTTTTPAVNAAGDFVDVR</sequence>
<feature type="chain" id="PRO_5045584690" evidence="1">
    <location>
        <begin position="27"/>
        <end position="288"/>
    </location>
</feature>
<name>A0ABZ0KC95_STRC4</name>
<dbReference type="RefSeq" id="WP_317926050.1">
    <property type="nucleotide sequence ID" value="NZ_CP137524.1"/>
</dbReference>
<evidence type="ECO:0000313" key="2">
    <source>
        <dbReference type="EMBL" id="WOT35556.1"/>
    </source>
</evidence>
<organism evidence="2 3">
    <name type="scientific">Streptomyces coeruleorubidus</name>
    <dbReference type="NCBI Taxonomy" id="116188"/>
    <lineage>
        <taxon>Bacteria</taxon>
        <taxon>Bacillati</taxon>
        <taxon>Actinomycetota</taxon>
        <taxon>Actinomycetes</taxon>
        <taxon>Kitasatosporales</taxon>
        <taxon>Streptomycetaceae</taxon>
        <taxon>Streptomyces</taxon>
    </lineage>
</organism>
<proteinExistence type="predicted"/>
<keyword evidence="1" id="KW-0732">Signal</keyword>
<accession>A0ABZ0KC95</accession>